<organism evidence="2 3">
    <name type="scientific">Paxillus rubicundulus Ve08.2h10</name>
    <dbReference type="NCBI Taxonomy" id="930991"/>
    <lineage>
        <taxon>Eukaryota</taxon>
        <taxon>Fungi</taxon>
        <taxon>Dikarya</taxon>
        <taxon>Basidiomycota</taxon>
        <taxon>Agaricomycotina</taxon>
        <taxon>Agaricomycetes</taxon>
        <taxon>Agaricomycetidae</taxon>
        <taxon>Boletales</taxon>
        <taxon>Paxilineae</taxon>
        <taxon>Paxillaceae</taxon>
        <taxon>Paxillus</taxon>
    </lineage>
</organism>
<sequence length="369" mass="40744">MPAYEVQGSIGLQLNLQTHIPGTLSVVYNSGEDEMLAPGRTCSQPIGESSPGTLFGRRTQSELSLDIPMPVYVPTPEADNVAPDQSTSAPSPAPTEIIPADLTQEEIVEDITRSGFKVRDFAFEDSVPVEQRAPELFDPVLAWDFYETALEKSDSRNPLNGRHLSRLVGLGWVSEEVDGERWLPKDREALEEFDSRPHYPWKAFKLTQPEKEELRDVATARFQWVNTDQLPQFVNRGRLAAVSRRSRSHQKRPPADGSTESDQEPEPSPRSKKRRLSTGEKPPVDSQPPPIQHDTPLSLVNGKPPQQSPAGQPSDTFLSPSHPPTAPSQPGLSRSLQRQLSIASVSSPRPSDLSRLDSRTTLTQGASQE</sequence>
<feature type="compositionally biased region" description="Polar residues" evidence="1">
    <location>
        <begin position="359"/>
        <end position="369"/>
    </location>
</feature>
<dbReference type="HOGENOM" id="CLU_062491_0_0_1"/>
<dbReference type="Proteomes" id="UP000054538">
    <property type="component" value="Unassembled WGS sequence"/>
</dbReference>
<dbReference type="EMBL" id="KN825044">
    <property type="protein sequence ID" value="KIK95399.1"/>
    <property type="molecule type" value="Genomic_DNA"/>
</dbReference>
<feature type="region of interest" description="Disordered" evidence="1">
    <location>
        <begin position="241"/>
        <end position="369"/>
    </location>
</feature>
<gene>
    <name evidence="2" type="ORF">PAXRUDRAFT_827061</name>
</gene>
<evidence type="ECO:0000313" key="3">
    <source>
        <dbReference type="Proteomes" id="UP000054538"/>
    </source>
</evidence>
<dbReference type="OrthoDB" id="3244491at2759"/>
<keyword evidence="3" id="KW-1185">Reference proteome</keyword>
<feature type="compositionally biased region" description="Polar residues" evidence="1">
    <location>
        <begin position="328"/>
        <end position="349"/>
    </location>
</feature>
<evidence type="ECO:0000256" key="1">
    <source>
        <dbReference type="SAM" id="MobiDB-lite"/>
    </source>
</evidence>
<accession>A0A0D0E3G5</accession>
<protein>
    <submittedName>
        <fullName evidence="2">Uncharacterized protein</fullName>
    </submittedName>
</protein>
<proteinExistence type="predicted"/>
<feature type="compositionally biased region" description="Polar residues" evidence="1">
    <location>
        <begin position="304"/>
        <end position="319"/>
    </location>
</feature>
<dbReference type="AlphaFoldDB" id="A0A0D0E3G5"/>
<dbReference type="InParanoid" id="A0A0D0E3G5"/>
<reference evidence="2 3" key="1">
    <citation type="submission" date="2014-04" db="EMBL/GenBank/DDBJ databases">
        <authorList>
            <consortium name="DOE Joint Genome Institute"/>
            <person name="Kuo A."/>
            <person name="Kohler A."/>
            <person name="Jargeat P."/>
            <person name="Nagy L.G."/>
            <person name="Floudas D."/>
            <person name="Copeland A."/>
            <person name="Barry K.W."/>
            <person name="Cichocki N."/>
            <person name="Veneault-Fourrey C."/>
            <person name="LaButti K."/>
            <person name="Lindquist E.A."/>
            <person name="Lipzen A."/>
            <person name="Lundell T."/>
            <person name="Morin E."/>
            <person name="Murat C."/>
            <person name="Sun H."/>
            <person name="Tunlid A."/>
            <person name="Henrissat B."/>
            <person name="Grigoriev I.V."/>
            <person name="Hibbett D.S."/>
            <person name="Martin F."/>
            <person name="Nordberg H.P."/>
            <person name="Cantor M.N."/>
            <person name="Hua S.X."/>
        </authorList>
    </citation>
    <scope>NUCLEOTIDE SEQUENCE [LARGE SCALE GENOMIC DNA]</scope>
    <source>
        <strain evidence="2 3">Ve08.2h10</strain>
    </source>
</reference>
<name>A0A0D0E3G5_9AGAM</name>
<reference evidence="3" key="2">
    <citation type="submission" date="2015-01" db="EMBL/GenBank/DDBJ databases">
        <title>Evolutionary Origins and Diversification of the Mycorrhizal Mutualists.</title>
        <authorList>
            <consortium name="DOE Joint Genome Institute"/>
            <consortium name="Mycorrhizal Genomics Consortium"/>
            <person name="Kohler A."/>
            <person name="Kuo A."/>
            <person name="Nagy L.G."/>
            <person name="Floudas D."/>
            <person name="Copeland A."/>
            <person name="Barry K.W."/>
            <person name="Cichocki N."/>
            <person name="Veneault-Fourrey C."/>
            <person name="LaButti K."/>
            <person name="Lindquist E.A."/>
            <person name="Lipzen A."/>
            <person name="Lundell T."/>
            <person name="Morin E."/>
            <person name="Murat C."/>
            <person name="Riley R."/>
            <person name="Ohm R."/>
            <person name="Sun H."/>
            <person name="Tunlid A."/>
            <person name="Henrissat B."/>
            <person name="Grigoriev I.V."/>
            <person name="Hibbett D.S."/>
            <person name="Martin F."/>
        </authorList>
    </citation>
    <scope>NUCLEOTIDE SEQUENCE [LARGE SCALE GENOMIC DNA]</scope>
    <source>
        <strain evidence="3">Ve08.2h10</strain>
    </source>
</reference>
<evidence type="ECO:0000313" key="2">
    <source>
        <dbReference type="EMBL" id="KIK95399.1"/>
    </source>
</evidence>
<feature type="region of interest" description="Disordered" evidence="1">
    <location>
        <begin position="75"/>
        <end position="96"/>
    </location>
</feature>